<name>A0A9D1JD44_9FIRM</name>
<evidence type="ECO:0000313" key="1">
    <source>
        <dbReference type="EMBL" id="HIR88682.1"/>
    </source>
</evidence>
<dbReference type="Proteomes" id="UP000824201">
    <property type="component" value="Unassembled WGS sequence"/>
</dbReference>
<gene>
    <name evidence="1" type="ORF">IAC96_07005</name>
</gene>
<dbReference type="InterPro" id="IPR008792">
    <property type="entry name" value="PQQD"/>
</dbReference>
<dbReference type="AlphaFoldDB" id="A0A9D1JD44"/>
<dbReference type="EMBL" id="DVHN01000081">
    <property type="protein sequence ID" value="HIR88682.1"/>
    <property type="molecule type" value="Genomic_DNA"/>
</dbReference>
<dbReference type="InterPro" id="IPR041881">
    <property type="entry name" value="PqqD_sf"/>
</dbReference>
<sequence>MKIKEGFILRKIGDQTIVVAIGEASTSFHGMIHLNDTGSFLWKQLEEEKTKEELIQALTQEYEVSRDQAQQGVEKFLNSLREANCIEE</sequence>
<evidence type="ECO:0000313" key="2">
    <source>
        <dbReference type="Proteomes" id="UP000824201"/>
    </source>
</evidence>
<reference evidence="1" key="1">
    <citation type="submission" date="2020-10" db="EMBL/GenBank/DDBJ databases">
        <authorList>
            <person name="Gilroy R."/>
        </authorList>
    </citation>
    <scope>NUCLEOTIDE SEQUENCE</scope>
    <source>
        <strain evidence="1">ChiW13-3771</strain>
    </source>
</reference>
<dbReference type="Gene3D" id="1.10.10.1150">
    <property type="entry name" value="Coenzyme PQQ synthesis protein D (PqqD)"/>
    <property type="match status" value="1"/>
</dbReference>
<protein>
    <submittedName>
        <fullName evidence="1">PqqD family protein</fullName>
    </submittedName>
</protein>
<comment type="caution">
    <text evidence="1">The sequence shown here is derived from an EMBL/GenBank/DDBJ whole genome shotgun (WGS) entry which is preliminary data.</text>
</comment>
<reference evidence="1" key="2">
    <citation type="journal article" date="2021" name="PeerJ">
        <title>Extensive microbial diversity within the chicken gut microbiome revealed by metagenomics and culture.</title>
        <authorList>
            <person name="Gilroy R."/>
            <person name="Ravi A."/>
            <person name="Getino M."/>
            <person name="Pursley I."/>
            <person name="Horton D.L."/>
            <person name="Alikhan N.F."/>
            <person name="Baker D."/>
            <person name="Gharbi K."/>
            <person name="Hall N."/>
            <person name="Watson M."/>
            <person name="Adriaenssens E.M."/>
            <person name="Foster-Nyarko E."/>
            <person name="Jarju S."/>
            <person name="Secka A."/>
            <person name="Antonio M."/>
            <person name="Oren A."/>
            <person name="Chaudhuri R.R."/>
            <person name="La Ragione R."/>
            <person name="Hildebrand F."/>
            <person name="Pallen M.J."/>
        </authorList>
    </citation>
    <scope>NUCLEOTIDE SEQUENCE</scope>
    <source>
        <strain evidence="1">ChiW13-3771</strain>
    </source>
</reference>
<dbReference type="Pfam" id="PF05402">
    <property type="entry name" value="PqqD"/>
    <property type="match status" value="1"/>
</dbReference>
<proteinExistence type="predicted"/>
<organism evidence="1 2">
    <name type="scientific">Candidatus Fimimorpha faecalis</name>
    <dbReference type="NCBI Taxonomy" id="2840824"/>
    <lineage>
        <taxon>Bacteria</taxon>
        <taxon>Bacillati</taxon>
        <taxon>Bacillota</taxon>
        <taxon>Clostridia</taxon>
        <taxon>Eubacteriales</taxon>
        <taxon>Candidatus Fimimorpha</taxon>
    </lineage>
</organism>
<accession>A0A9D1JD44</accession>